<comment type="caution">
    <text evidence="1">The sequence shown here is derived from an EMBL/GenBank/DDBJ whole genome shotgun (WGS) entry which is preliminary data.</text>
</comment>
<name>A0AAD9R8Q9_9HYME</name>
<keyword evidence="2" id="KW-1185">Reference proteome</keyword>
<dbReference type="Proteomes" id="UP001258017">
    <property type="component" value="Unassembled WGS sequence"/>
</dbReference>
<protein>
    <submittedName>
        <fullName evidence="1">Uncharacterized protein</fullName>
    </submittedName>
</protein>
<dbReference type="EMBL" id="JAIFRP010004455">
    <property type="protein sequence ID" value="KAK2575272.1"/>
    <property type="molecule type" value="Genomic_DNA"/>
</dbReference>
<accession>A0AAD9R8Q9</accession>
<evidence type="ECO:0000313" key="1">
    <source>
        <dbReference type="EMBL" id="KAK2575272.1"/>
    </source>
</evidence>
<reference evidence="1" key="1">
    <citation type="submission" date="2021-08" db="EMBL/GenBank/DDBJ databases">
        <authorList>
            <person name="Misof B."/>
            <person name="Oliver O."/>
            <person name="Podsiadlowski L."/>
            <person name="Donath A."/>
            <person name="Peters R."/>
            <person name="Mayer C."/>
            <person name="Rust J."/>
            <person name="Gunkel S."/>
            <person name="Lesny P."/>
            <person name="Martin S."/>
            <person name="Oeyen J.P."/>
            <person name="Petersen M."/>
            <person name="Panagiotis P."/>
            <person name="Wilbrandt J."/>
            <person name="Tanja T."/>
        </authorList>
    </citation>
    <scope>NUCLEOTIDE SEQUENCE</scope>
    <source>
        <strain evidence="1">GBR_01_08_01A</strain>
        <tissue evidence="1">Thorax + abdomen</tissue>
    </source>
</reference>
<dbReference type="AlphaFoldDB" id="A0AAD9R8Q9"/>
<sequence>MRDYKTLLREVLKNVKVNLSDVAEKSIVVMLRKFCYKLQKKWSACRYIEEKFLAKNNLWLSKKIMFPALFLKEISSRSMFPTHRQKSAKFFKDISDRHKVRRTKSIRKEYSGNELMFAAKMKMKAEGNIHASKVLDYLLRNPREAETIRNFCEQKEENLPQCSKEKALGMITSLKLSKTQYNMLREASLEDNKNIYPSYYQIEQAKVECYPSKDSISVTEEEAKIKLQSLLDHTTLRILSLIDKKEKEKCSNLLLISKWGL</sequence>
<organism evidence="1 2">
    <name type="scientific">Odynerus spinipes</name>
    <dbReference type="NCBI Taxonomy" id="1348599"/>
    <lineage>
        <taxon>Eukaryota</taxon>
        <taxon>Metazoa</taxon>
        <taxon>Ecdysozoa</taxon>
        <taxon>Arthropoda</taxon>
        <taxon>Hexapoda</taxon>
        <taxon>Insecta</taxon>
        <taxon>Pterygota</taxon>
        <taxon>Neoptera</taxon>
        <taxon>Endopterygota</taxon>
        <taxon>Hymenoptera</taxon>
        <taxon>Apocrita</taxon>
        <taxon>Aculeata</taxon>
        <taxon>Vespoidea</taxon>
        <taxon>Vespidae</taxon>
        <taxon>Eumeninae</taxon>
        <taxon>Odynerus</taxon>
    </lineage>
</organism>
<proteinExistence type="predicted"/>
<gene>
    <name evidence="1" type="ORF">KPH14_007657</name>
</gene>
<reference evidence="1" key="2">
    <citation type="journal article" date="2023" name="Commun. Biol.">
        <title>Intrasexual cuticular hydrocarbon dimorphism in a wasp sheds light on hydrocarbon biosynthesis genes in Hymenoptera.</title>
        <authorList>
            <person name="Moris V.C."/>
            <person name="Podsiadlowski L."/>
            <person name="Martin S."/>
            <person name="Oeyen J.P."/>
            <person name="Donath A."/>
            <person name="Petersen M."/>
            <person name="Wilbrandt J."/>
            <person name="Misof B."/>
            <person name="Liedtke D."/>
            <person name="Thamm M."/>
            <person name="Scheiner R."/>
            <person name="Schmitt T."/>
            <person name="Niehuis O."/>
        </authorList>
    </citation>
    <scope>NUCLEOTIDE SEQUENCE</scope>
    <source>
        <strain evidence="1">GBR_01_08_01A</strain>
    </source>
</reference>
<evidence type="ECO:0000313" key="2">
    <source>
        <dbReference type="Proteomes" id="UP001258017"/>
    </source>
</evidence>